<comment type="caution">
    <text evidence="1">The sequence shown here is derived from an EMBL/GenBank/DDBJ whole genome shotgun (WGS) entry which is preliminary data.</text>
</comment>
<keyword evidence="2" id="KW-1185">Reference proteome</keyword>
<accession>A0A1U7J0J5</accession>
<sequence length="136" mass="14982">MTIQELQDQVLQLSVEDRWQLVNTVLASLQKETHCALMEPDPAFPDIAFRSDAENSWVPVVHGTSIHVRTVVMAATEWDWSTEQIAEEYGLSEAQVKAALVFYEAHGDEAAVAVTEQIPAPAPEKVAEKPIEAAKA</sequence>
<dbReference type="InterPro" id="IPR036388">
    <property type="entry name" value="WH-like_DNA-bd_sf"/>
</dbReference>
<protein>
    <recommendedName>
        <fullName evidence="3">DUF433 domain-containing protein</fullName>
    </recommendedName>
</protein>
<dbReference type="InterPro" id="IPR009057">
    <property type="entry name" value="Homeodomain-like_sf"/>
</dbReference>
<organism evidence="1 2">
    <name type="scientific">Phormidium tenue NIES-30</name>
    <dbReference type="NCBI Taxonomy" id="549789"/>
    <lineage>
        <taxon>Bacteria</taxon>
        <taxon>Bacillati</taxon>
        <taxon>Cyanobacteriota</taxon>
        <taxon>Cyanophyceae</taxon>
        <taxon>Oscillatoriophycideae</taxon>
        <taxon>Oscillatoriales</taxon>
        <taxon>Oscillatoriaceae</taxon>
        <taxon>Phormidium</taxon>
    </lineage>
</organism>
<dbReference type="Pfam" id="PF04255">
    <property type="entry name" value="DUF433"/>
    <property type="match status" value="1"/>
</dbReference>
<evidence type="ECO:0008006" key="3">
    <source>
        <dbReference type="Google" id="ProtNLM"/>
    </source>
</evidence>
<proteinExistence type="predicted"/>
<dbReference type="RefSeq" id="WP_073610465.1">
    <property type="nucleotide sequence ID" value="NZ_MRCG01000019.1"/>
</dbReference>
<dbReference type="EMBL" id="MRCG01000019">
    <property type="protein sequence ID" value="OKH45024.1"/>
    <property type="molecule type" value="Genomic_DNA"/>
</dbReference>
<evidence type="ECO:0000313" key="2">
    <source>
        <dbReference type="Proteomes" id="UP000185557"/>
    </source>
</evidence>
<dbReference type="Proteomes" id="UP000185557">
    <property type="component" value="Unassembled WGS sequence"/>
</dbReference>
<dbReference type="Gene3D" id="1.10.10.10">
    <property type="entry name" value="Winged helix-like DNA-binding domain superfamily/Winged helix DNA-binding domain"/>
    <property type="match status" value="1"/>
</dbReference>
<reference evidence="1 2" key="1">
    <citation type="submission" date="2016-11" db="EMBL/GenBank/DDBJ databases">
        <title>Draft Genome Sequences of Nine Cyanobacterial Strains from Diverse Habitats.</title>
        <authorList>
            <person name="Zhu T."/>
            <person name="Hou S."/>
            <person name="Lu X."/>
            <person name="Hess W.R."/>
        </authorList>
    </citation>
    <scope>NUCLEOTIDE SEQUENCE [LARGE SCALE GENOMIC DNA]</scope>
    <source>
        <strain evidence="1 2">NIES-30</strain>
    </source>
</reference>
<dbReference type="InterPro" id="IPR007367">
    <property type="entry name" value="DUF433"/>
</dbReference>
<evidence type="ECO:0000313" key="1">
    <source>
        <dbReference type="EMBL" id="OKH45024.1"/>
    </source>
</evidence>
<name>A0A1U7J0J5_9CYAN</name>
<dbReference type="SUPFAM" id="SSF46689">
    <property type="entry name" value="Homeodomain-like"/>
    <property type="match status" value="1"/>
</dbReference>
<dbReference type="AlphaFoldDB" id="A0A1U7J0J5"/>
<gene>
    <name evidence="1" type="ORF">NIES30_21310</name>
</gene>
<dbReference type="STRING" id="549789.NIES30_21310"/>